<keyword evidence="3" id="KW-1185">Reference proteome</keyword>
<gene>
    <name evidence="2" type="ORF">DesyoDRAFT_4124</name>
</gene>
<evidence type="ECO:0000313" key="3">
    <source>
        <dbReference type="Proteomes" id="UP000005104"/>
    </source>
</evidence>
<sequence>MKPANFPGLLKEEENYDFKTPKERANHTGSAAPLYCDRGARNAVYKTGRIGKKGRLWGNVHKKGRVR</sequence>
<feature type="compositionally biased region" description="Basic and acidic residues" evidence="1">
    <location>
        <begin position="10"/>
        <end position="26"/>
    </location>
</feature>
<dbReference type="Proteomes" id="UP000005104">
    <property type="component" value="Chromosome"/>
</dbReference>
<evidence type="ECO:0000313" key="2">
    <source>
        <dbReference type="EMBL" id="EHQ91087.1"/>
    </source>
</evidence>
<dbReference type="AlphaFoldDB" id="H5Y677"/>
<organism evidence="2 3">
    <name type="scientific">Desulfosporosinus youngiae DSM 17734</name>
    <dbReference type="NCBI Taxonomy" id="768710"/>
    <lineage>
        <taxon>Bacteria</taxon>
        <taxon>Bacillati</taxon>
        <taxon>Bacillota</taxon>
        <taxon>Clostridia</taxon>
        <taxon>Eubacteriales</taxon>
        <taxon>Desulfitobacteriaceae</taxon>
        <taxon>Desulfosporosinus</taxon>
    </lineage>
</organism>
<dbReference type="EMBL" id="CM001441">
    <property type="protein sequence ID" value="EHQ91087.1"/>
    <property type="molecule type" value="Genomic_DNA"/>
</dbReference>
<dbReference type="HOGENOM" id="CLU_2805545_0_0_9"/>
<proteinExistence type="predicted"/>
<name>H5Y677_9FIRM</name>
<protein>
    <submittedName>
        <fullName evidence="2">Uncharacterized protein</fullName>
    </submittedName>
</protein>
<evidence type="ECO:0000256" key="1">
    <source>
        <dbReference type="SAM" id="MobiDB-lite"/>
    </source>
</evidence>
<feature type="region of interest" description="Disordered" evidence="1">
    <location>
        <begin position="1"/>
        <end position="33"/>
    </location>
</feature>
<accession>H5Y677</accession>
<reference evidence="2 3" key="1">
    <citation type="submission" date="2011-11" db="EMBL/GenBank/DDBJ databases">
        <title>The Noncontiguous Finished genome of Desulfosporosinus youngiae DSM 17734.</title>
        <authorList>
            <consortium name="US DOE Joint Genome Institute (JGI-PGF)"/>
            <person name="Lucas S."/>
            <person name="Han J."/>
            <person name="Lapidus A."/>
            <person name="Cheng J.-F."/>
            <person name="Goodwin L."/>
            <person name="Pitluck S."/>
            <person name="Peters L."/>
            <person name="Ovchinnikova G."/>
            <person name="Lu M."/>
            <person name="Land M.L."/>
            <person name="Hauser L."/>
            <person name="Pester M."/>
            <person name="Spring S."/>
            <person name="Ollivier B."/>
            <person name="Rattei T."/>
            <person name="Klenk H.-P."/>
            <person name="Wagner M."/>
            <person name="Loy A."/>
            <person name="Woyke T.J."/>
        </authorList>
    </citation>
    <scope>NUCLEOTIDE SEQUENCE [LARGE SCALE GENOMIC DNA]</scope>
    <source>
        <strain evidence="2 3">DSM 17734</strain>
    </source>
</reference>
<dbReference type="STRING" id="768710.DesyoDRAFT_4124"/>